<gene>
    <name evidence="2" type="ORF">RRG08_044089</name>
</gene>
<sequence>MSSTDSQACSCHLCRRGTRFLLRAVKATSEHLLNKHPDTMVYLISRAAIMSISMFVSLSMTFYKDSSKHIEVKNCRLEAILSCPKYGQHEVKAGSTGLYSSFQNYRVWQGNCEKTNRQLKAPVFPRSLTDFS</sequence>
<keyword evidence="1" id="KW-0472">Membrane</keyword>
<protein>
    <submittedName>
        <fullName evidence="2">Uncharacterized protein</fullName>
    </submittedName>
</protein>
<name>A0AAE1DBT8_9GAST</name>
<accession>A0AAE1DBT8</accession>
<keyword evidence="1" id="KW-1133">Transmembrane helix</keyword>
<evidence type="ECO:0000313" key="2">
    <source>
        <dbReference type="EMBL" id="KAK3764160.1"/>
    </source>
</evidence>
<keyword evidence="1" id="KW-0812">Transmembrane</keyword>
<feature type="transmembrane region" description="Helical" evidence="1">
    <location>
        <begin position="40"/>
        <end position="63"/>
    </location>
</feature>
<evidence type="ECO:0000256" key="1">
    <source>
        <dbReference type="SAM" id="Phobius"/>
    </source>
</evidence>
<keyword evidence="3" id="KW-1185">Reference proteome</keyword>
<dbReference type="AlphaFoldDB" id="A0AAE1DBT8"/>
<organism evidence="2 3">
    <name type="scientific">Elysia crispata</name>
    <name type="common">lettuce slug</name>
    <dbReference type="NCBI Taxonomy" id="231223"/>
    <lineage>
        <taxon>Eukaryota</taxon>
        <taxon>Metazoa</taxon>
        <taxon>Spiralia</taxon>
        <taxon>Lophotrochozoa</taxon>
        <taxon>Mollusca</taxon>
        <taxon>Gastropoda</taxon>
        <taxon>Heterobranchia</taxon>
        <taxon>Euthyneura</taxon>
        <taxon>Panpulmonata</taxon>
        <taxon>Sacoglossa</taxon>
        <taxon>Placobranchoidea</taxon>
        <taxon>Plakobranchidae</taxon>
        <taxon>Elysia</taxon>
    </lineage>
</organism>
<dbReference type="Proteomes" id="UP001283361">
    <property type="component" value="Unassembled WGS sequence"/>
</dbReference>
<proteinExistence type="predicted"/>
<reference evidence="2" key="1">
    <citation type="journal article" date="2023" name="G3 (Bethesda)">
        <title>A reference genome for the long-term kleptoplast-retaining sea slug Elysia crispata morphotype clarki.</title>
        <authorList>
            <person name="Eastman K.E."/>
            <person name="Pendleton A.L."/>
            <person name="Shaikh M.A."/>
            <person name="Suttiyut T."/>
            <person name="Ogas R."/>
            <person name="Tomko P."/>
            <person name="Gavelis G."/>
            <person name="Widhalm J.R."/>
            <person name="Wisecaver J.H."/>
        </authorList>
    </citation>
    <scope>NUCLEOTIDE SEQUENCE</scope>
    <source>
        <strain evidence="2">ECLA1</strain>
    </source>
</reference>
<dbReference type="EMBL" id="JAWDGP010004466">
    <property type="protein sequence ID" value="KAK3764160.1"/>
    <property type="molecule type" value="Genomic_DNA"/>
</dbReference>
<evidence type="ECO:0000313" key="3">
    <source>
        <dbReference type="Proteomes" id="UP001283361"/>
    </source>
</evidence>
<comment type="caution">
    <text evidence="2">The sequence shown here is derived from an EMBL/GenBank/DDBJ whole genome shotgun (WGS) entry which is preliminary data.</text>
</comment>